<protein>
    <submittedName>
        <fullName evidence="2">Uncharacterized protein</fullName>
    </submittedName>
</protein>
<comment type="caution">
    <text evidence="2">The sequence shown here is derived from an EMBL/GenBank/DDBJ whole genome shotgun (WGS) entry which is preliminary data.</text>
</comment>
<evidence type="ECO:0000313" key="2">
    <source>
        <dbReference type="EMBL" id="GAA4326384.1"/>
    </source>
</evidence>
<name>A0ABP8GLE3_9SPHI</name>
<proteinExistence type="predicted"/>
<evidence type="ECO:0000313" key="3">
    <source>
        <dbReference type="Proteomes" id="UP001500582"/>
    </source>
</evidence>
<feature type="region of interest" description="Disordered" evidence="1">
    <location>
        <begin position="1"/>
        <end position="41"/>
    </location>
</feature>
<accession>A0ABP8GLE3</accession>
<dbReference type="EMBL" id="BAABFT010000007">
    <property type="protein sequence ID" value="GAA4326384.1"/>
    <property type="molecule type" value="Genomic_DNA"/>
</dbReference>
<organism evidence="2 3">
    <name type="scientific">Mucilaginibacter gynuensis</name>
    <dbReference type="NCBI Taxonomy" id="1302236"/>
    <lineage>
        <taxon>Bacteria</taxon>
        <taxon>Pseudomonadati</taxon>
        <taxon>Bacteroidota</taxon>
        <taxon>Sphingobacteriia</taxon>
        <taxon>Sphingobacteriales</taxon>
        <taxon>Sphingobacteriaceae</taxon>
        <taxon>Mucilaginibacter</taxon>
    </lineage>
</organism>
<reference evidence="3" key="1">
    <citation type="journal article" date="2019" name="Int. J. Syst. Evol. Microbiol.">
        <title>The Global Catalogue of Microorganisms (GCM) 10K type strain sequencing project: providing services to taxonomists for standard genome sequencing and annotation.</title>
        <authorList>
            <consortium name="The Broad Institute Genomics Platform"/>
            <consortium name="The Broad Institute Genome Sequencing Center for Infectious Disease"/>
            <person name="Wu L."/>
            <person name="Ma J."/>
        </authorList>
    </citation>
    <scope>NUCLEOTIDE SEQUENCE [LARGE SCALE GENOMIC DNA]</scope>
    <source>
        <strain evidence="3">JCM 17705</strain>
    </source>
</reference>
<evidence type="ECO:0000256" key="1">
    <source>
        <dbReference type="SAM" id="MobiDB-lite"/>
    </source>
</evidence>
<dbReference type="Proteomes" id="UP001500582">
    <property type="component" value="Unassembled WGS sequence"/>
</dbReference>
<keyword evidence="3" id="KW-1185">Reference proteome</keyword>
<feature type="compositionally biased region" description="Basic and acidic residues" evidence="1">
    <location>
        <begin position="1"/>
        <end position="11"/>
    </location>
</feature>
<gene>
    <name evidence="2" type="ORF">GCM10023149_29130</name>
</gene>
<sequence length="63" mass="6872">MVKNEQQDLPERGNGSAEEMPVGRQRQQGIASPDNPFVPGLNTAGKHKGLYFCNYSSCTNESS</sequence>